<organism evidence="1 2">
    <name type="scientific">Labrys miyagiensis</name>
    <dbReference type="NCBI Taxonomy" id="346912"/>
    <lineage>
        <taxon>Bacteria</taxon>
        <taxon>Pseudomonadati</taxon>
        <taxon>Pseudomonadota</taxon>
        <taxon>Alphaproteobacteria</taxon>
        <taxon>Hyphomicrobiales</taxon>
        <taxon>Xanthobacteraceae</taxon>
        <taxon>Labrys</taxon>
    </lineage>
</organism>
<comment type="caution">
    <text evidence="1">The sequence shown here is derived from an EMBL/GenBank/DDBJ whole genome shotgun (WGS) entry which is preliminary data.</text>
</comment>
<name>A0ABQ6CTC2_9HYPH</name>
<evidence type="ECO:0000313" key="1">
    <source>
        <dbReference type="EMBL" id="GLS21507.1"/>
    </source>
</evidence>
<keyword evidence="2" id="KW-1185">Reference proteome</keyword>
<evidence type="ECO:0000313" key="2">
    <source>
        <dbReference type="Proteomes" id="UP001156882"/>
    </source>
</evidence>
<protein>
    <submittedName>
        <fullName evidence="1">Uncharacterized protein</fullName>
    </submittedName>
</protein>
<gene>
    <name evidence="1" type="ORF">GCM10007874_45240</name>
</gene>
<sequence length="83" mass="8809">MSTDTFYANVTFVRDAHNELVALNPLAMPTLYRALREASFSIGKETNEGRIVGAVVFSRDVDDVSSSKGVAVAARFGDTPAGG</sequence>
<accession>A0ABQ6CTC2</accession>
<dbReference type="RefSeq" id="WP_284314543.1">
    <property type="nucleotide sequence ID" value="NZ_BSPC01000051.1"/>
</dbReference>
<proteinExistence type="predicted"/>
<dbReference type="Proteomes" id="UP001156882">
    <property type="component" value="Unassembled WGS sequence"/>
</dbReference>
<reference evidence="2" key="1">
    <citation type="journal article" date="2019" name="Int. J. Syst. Evol. Microbiol.">
        <title>The Global Catalogue of Microorganisms (GCM) 10K type strain sequencing project: providing services to taxonomists for standard genome sequencing and annotation.</title>
        <authorList>
            <consortium name="The Broad Institute Genomics Platform"/>
            <consortium name="The Broad Institute Genome Sequencing Center for Infectious Disease"/>
            <person name="Wu L."/>
            <person name="Ma J."/>
        </authorList>
    </citation>
    <scope>NUCLEOTIDE SEQUENCE [LARGE SCALE GENOMIC DNA]</scope>
    <source>
        <strain evidence="2">NBRC 101365</strain>
    </source>
</reference>
<dbReference type="EMBL" id="BSPC01000051">
    <property type="protein sequence ID" value="GLS21507.1"/>
    <property type="molecule type" value="Genomic_DNA"/>
</dbReference>